<evidence type="ECO:0000313" key="2">
    <source>
        <dbReference type="EMBL" id="RKN40417.1"/>
    </source>
</evidence>
<gene>
    <name evidence="2" type="ORF">D7294_18380</name>
</gene>
<name>A0A3A9YYU7_9ACTN</name>
<reference evidence="2 3" key="1">
    <citation type="journal article" date="2014" name="Int. J. Syst. Evol. Microbiol.">
        <title>Streptomyces hoynatensis sp. nov., isolated from deep marine sediment.</title>
        <authorList>
            <person name="Veyisoglu A."/>
            <person name="Sahin N."/>
        </authorList>
    </citation>
    <scope>NUCLEOTIDE SEQUENCE [LARGE SCALE GENOMIC DNA]</scope>
    <source>
        <strain evidence="2 3">KCTC 29097</strain>
    </source>
</reference>
<keyword evidence="2" id="KW-0547">Nucleotide-binding</keyword>
<comment type="caution">
    <text evidence="2">The sequence shown here is derived from an EMBL/GenBank/DDBJ whole genome shotgun (WGS) entry which is preliminary data.</text>
</comment>
<evidence type="ECO:0000313" key="3">
    <source>
        <dbReference type="Proteomes" id="UP000272474"/>
    </source>
</evidence>
<dbReference type="OrthoDB" id="3209349at2"/>
<dbReference type="EMBL" id="RBAL01000010">
    <property type="protein sequence ID" value="RKN40417.1"/>
    <property type="molecule type" value="Genomic_DNA"/>
</dbReference>
<dbReference type="SUPFAM" id="SSF52540">
    <property type="entry name" value="P-loop containing nucleoside triphosphate hydrolases"/>
    <property type="match status" value="1"/>
</dbReference>
<dbReference type="RefSeq" id="WP_120681095.1">
    <property type="nucleotide sequence ID" value="NZ_RBAL01000010.1"/>
</dbReference>
<evidence type="ECO:0000259" key="1">
    <source>
        <dbReference type="Pfam" id="PF03008"/>
    </source>
</evidence>
<sequence length="481" mass="53225">MAGFVGRRAELRVLRRHLDWVREGKGDQRGRALLLRGRRRVGKSRLVDVFCAEAGVPFVVHQATRGEAPDRERARFLAEVGRLPFPETALLAGVRGVADWDTALRQLAAVLPDDETTVVVLDELPWMLEADPVLEGTLQTVWDRVLSRKPVLLVLIGSDLAMMERLSDYGRPFHQRGVEMVLPPLSPQEVMTMTGLPAAEALDACLITGGLPLICQEWQAGESRTDFLARALEDPTSPLLVSGERMLAAEFPAALQARHVLSVIGTGERTFGNIAARAGSAAQPLAPGSLNPVLRTLRDKRLVAVDVPLSARPGERDRRYRVADPYLRFWLAFLERGIAEVERGRGRLVAEAIERGWASWRGRAVEPLIREALARLLPDGRWPQVREVGGWWPRTNRPEIDLVGADRAPARDIAFVGSIKWHEQEPFDARSHAALARDAAAVPGVTEETALIAVSRTRCTARDLAAVYRPEDLIRAWPPAE</sequence>
<dbReference type="PANTHER" id="PTHR34704:SF1">
    <property type="entry name" value="ATPASE"/>
    <property type="match status" value="1"/>
</dbReference>
<dbReference type="Pfam" id="PF03008">
    <property type="entry name" value="DUF234"/>
    <property type="match status" value="1"/>
</dbReference>
<organism evidence="2 3">
    <name type="scientific">Streptomyces hoynatensis</name>
    <dbReference type="NCBI Taxonomy" id="1141874"/>
    <lineage>
        <taxon>Bacteria</taxon>
        <taxon>Bacillati</taxon>
        <taxon>Actinomycetota</taxon>
        <taxon>Actinomycetes</taxon>
        <taxon>Kitasatosporales</taxon>
        <taxon>Streptomycetaceae</taxon>
        <taxon>Streptomyces</taxon>
    </lineage>
</organism>
<keyword evidence="2" id="KW-0067">ATP-binding</keyword>
<accession>A0A3A9YYU7</accession>
<keyword evidence="3" id="KW-1185">Reference proteome</keyword>
<dbReference type="GO" id="GO:0005524">
    <property type="term" value="F:ATP binding"/>
    <property type="evidence" value="ECO:0007669"/>
    <property type="project" value="UniProtKB-KW"/>
</dbReference>
<dbReference type="InterPro" id="IPR027417">
    <property type="entry name" value="P-loop_NTPase"/>
</dbReference>
<dbReference type="AlphaFoldDB" id="A0A3A9YYU7"/>
<dbReference type="Gene3D" id="3.40.50.300">
    <property type="entry name" value="P-loop containing nucleotide triphosphate hydrolases"/>
    <property type="match status" value="1"/>
</dbReference>
<dbReference type="InterPro" id="IPR004256">
    <property type="entry name" value="DUF234"/>
</dbReference>
<dbReference type="Proteomes" id="UP000272474">
    <property type="component" value="Unassembled WGS sequence"/>
</dbReference>
<protein>
    <submittedName>
        <fullName evidence="2">ATP-binding protein</fullName>
    </submittedName>
</protein>
<dbReference type="PANTHER" id="PTHR34704">
    <property type="entry name" value="ATPASE"/>
    <property type="match status" value="1"/>
</dbReference>
<proteinExistence type="predicted"/>
<feature type="domain" description="DUF234" evidence="1">
    <location>
        <begin position="330"/>
        <end position="425"/>
    </location>
</feature>